<evidence type="ECO:0000256" key="5">
    <source>
        <dbReference type="ARBA" id="ARBA00022598"/>
    </source>
</evidence>
<evidence type="ECO:0000256" key="6">
    <source>
        <dbReference type="ARBA" id="ARBA00034219"/>
    </source>
</evidence>
<dbReference type="Gene3D" id="3.30.70.1990">
    <property type="match status" value="1"/>
</dbReference>
<evidence type="ECO:0000256" key="3">
    <source>
        <dbReference type="ARBA" id="ARBA00022450"/>
    </source>
</evidence>
<dbReference type="GO" id="GO:0006979">
    <property type="term" value="P:response to oxidative stress"/>
    <property type="evidence" value="ECO:0007669"/>
    <property type="project" value="InterPro"/>
</dbReference>
<dbReference type="InterPro" id="IPR000873">
    <property type="entry name" value="AMP-dep_synth/lig_dom"/>
</dbReference>
<dbReference type="GO" id="GO:0008610">
    <property type="term" value="P:lipid biosynthetic process"/>
    <property type="evidence" value="ECO:0007669"/>
    <property type="project" value="InterPro"/>
</dbReference>
<evidence type="ECO:0000256" key="1">
    <source>
        <dbReference type="ARBA" id="ARBA00001946"/>
    </source>
</evidence>
<comment type="catalytic activity">
    <reaction evidence="6">
        <text>(E)-4-coumarate + ATP + H(+) = (E)-4-coumaroyl-AMP + diphosphate</text>
        <dbReference type="Rhea" id="RHEA:72419"/>
        <dbReference type="ChEBI" id="CHEBI:12876"/>
        <dbReference type="ChEBI" id="CHEBI:15378"/>
        <dbReference type="ChEBI" id="CHEBI:30616"/>
        <dbReference type="ChEBI" id="CHEBI:33019"/>
        <dbReference type="ChEBI" id="CHEBI:192348"/>
    </reaction>
    <physiologicalReaction direction="left-to-right" evidence="6">
        <dbReference type="Rhea" id="RHEA:72420"/>
    </physiologicalReaction>
</comment>
<dbReference type="PROSITE" id="PS51402">
    <property type="entry name" value="CATALASE_3"/>
    <property type="match status" value="1"/>
</dbReference>
<keyword evidence="5" id="KW-0436">Ligase</keyword>
<evidence type="ECO:0000256" key="4">
    <source>
        <dbReference type="ARBA" id="ARBA00022553"/>
    </source>
</evidence>
<dbReference type="GO" id="GO:0020037">
    <property type="term" value="F:heme binding"/>
    <property type="evidence" value="ECO:0007669"/>
    <property type="project" value="InterPro"/>
</dbReference>
<dbReference type="PANTHER" id="PTHR22754:SF32">
    <property type="entry name" value="DISCO-INTERACTING PROTEIN 2"/>
    <property type="match status" value="1"/>
</dbReference>
<dbReference type="InterPro" id="IPR020835">
    <property type="entry name" value="Catalase_sf"/>
</dbReference>
<evidence type="ECO:0000256" key="7">
    <source>
        <dbReference type="ARBA" id="ARBA00034223"/>
    </source>
</evidence>
<keyword evidence="4" id="KW-0597">Phosphoprotein</keyword>
<dbReference type="SUPFAM" id="SSF51905">
    <property type="entry name" value="FAD/NAD(P)-binding domain"/>
    <property type="match status" value="1"/>
</dbReference>
<dbReference type="SUPFAM" id="SSF51161">
    <property type="entry name" value="Trimeric LpxA-like enzymes"/>
    <property type="match status" value="3"/>
</dbReference>
<evidence type="ECO:0000256" key="8">
    <source>
        <dbReference type="ARBA" id="ARBA00034252"/>
    </source>
</evidence>
<evidence type="ECO:0000313" key="10">
    <source>
        <dbReference type="EMBL" id="ONM16735.1"/>
    </source>
</evidence>
<dbReference type="InterPro" id="IPR040097">
    <property type="entry name" value="FAAL/FAAC"/>
</dbReference>
<dbReference type="Pfam" id="PF00501">
    <property type="entry name" value="AMP-binding"/>
    <property type="match status" value="1"/>
</dbReference>
<dbReference type="SUPFAM" id="SSF47336">
    <property type="entry name" value="ACP-like"/>
    <property type="match status" value="2"/>
</dbReference>
<comment type="cofactor">
    <cofactor evidence="1">
        <name>Mg(2+)</name>
        <dbReference type="ChEBI" id="CHEBI:18420"/>
    </cofactor>
</comment>
<dbReference type="InterPro" id="IPR006162">
    <property type="entry name" value="Ppantetheine_attach_site"/>
</dbReference>
<dbReference type="GO" id="GO:0016207">
    <property type="term" value="F:4-coumarate-CoA ligase activity"/>
    <property type="evidence" value="ECO:0007669"/>
    <property type="project" value="UniProtKB-EC"/>
</dbReference>
<dbReference type="GO" id="GO:0004096">
    <property type="term" value="F:catalase activity"/>
    <property type="evidence" value="ECO:0007669"/>
    <property type="project" value="InterPro"/>
</dbReference>
<dbReference type="PROSITE" id="PS00455">
    <property type="entry name" value="AMP_BINDING"/>
    <property type="match status" value="1"/>
</dbReference>
<sequence length="2219" mass="244274">MRSQQVIIQIGNRSNMDPGKSIDDKFSKLHPSFPVDTRIGIVGAGPSGLSAAYALAKLGYHNVTVFERCHNVSGMCESIDIEGRTYDLGGQVIAANSAPVITHLAKELGSEFEDMDTHKLALIDSQTGNIRDLEVAEDYDEANRSGGVGIHAVSGLASDPTLDFLMQHGISSMPKSVVYGYTASGYGFVQDMPYAFIHEFTRTSMAGKIRRFKHGYMSLWDKLSQSLPFEVLCGTEVLRVKRNNCVASVIIKNNNDDVEVREFDKIILSGALPFKNGKTYRSLSMTDGENEVVELNDLERELFSKVQTIDYYTTVVKIEGFEHIPKGFFYFGEYMEDPTTVGHPVAMQRFFADTNIFLFWSYGNSADIKESYVAKCVTNVVTSMGGTVQRVLLQRRFKYFPHVSSEDMKNGFYEKVESQLQGFQNTYFVGGLLAFELTERNAFYSISSVCKHFAIASELPKVPYVKRLFPLSKGIPSPPRDIGELEGVEFPHLPSLDGYLQYWGTHRVTAEKFIYTWINEEGKIMNRRTYQELHDNVSYIAYKLLTSTKPIIKPGDRVLLIHLPGLEFVDAFFGCIRAGVIPVPVLPPDPMQRGGQALLKVENVSKVCNAVAILSTSSYHAAVRAGYIKNIVTLTKSAQKCSAQWPDLPWIHTDSWIKNYRRSPGSFNSESVVPMITKPQPSELCFLQFTSGSTGDAKGVMITHGGLIHNVKMMKKRYRSTSKTVLISWLPQYHDMGLIGGLFTTLVSGGTSILFSPMTFIRNPLIWLKTISDYHGTHSAGPNFAFELVIRRLETEKNKMYDLSSMVFLMIAAEPVRQKTVKRFIELTQPLGFSEGVLAPGYGLAENCVYVSCAFGECKPIFIDWQGRICCGYVDTNDTDVVIRIVDPDYLTEHQEDGAEGEIWISSSSSGVGYWNNKETSQRTFCNWLKNYPNIKFTRTGDLGRIIDGKLFITGRIKDLIIVAGRNIYSADVEKTVECSSDVLRPGCCAVVGVPEDVLTQKGISIPDSSDQVGLVVIAEVREGKVISEEIVDSIRTRVAEEHGVTIASVKLIKPRTISKTTSGKIRRFECMKQFVDNTLSLASGSRISNKKSLFRSLTTGTGMDIRRPFLKHTVDPTIRPQPRSKVKNLMEIIEFLMQLVSDQKGISKDKISPNDSLPSYGFDSIAVVRAAQKLSDFLGTPVGAIDIFTASSISELANSLENLVHKSQPQLAPQPRSKVKRSSDIIEFLTEIVSDQAGVPKDKISPTDSLPSYGFDSIAVVRAAQKLSDFLVDITDPSLLAVADGAVIAEGVLIQSHEVRNEVLSFRHVKIGRKASVGPYAVIQKGTVVHGGVVIPPLQKTEQGKSAYPPSGASAYTKDEEGTANIAFEHLVSIYAVGFLGALSGATVFMLYTRFSGTTASLQHFSFACVAGAFHWLPAVLAAYAVIVRETKTTKSPVEFALFIAFAYLSYGIIVSLLASVTNKALATRSGTKKKDVARLIQQRITIAAHLRFAKMISGTEAFCMYLRLLGAKIGRHCSIRAINPVADPQLISIGDGVHLGDFCNIVPGFYSKGFTSAEIKVRDNTVVGSGSLLLPGSVLQENVILGALSVAPQGSVLLQGGVYVGAQSLTLVKNTLLAEDERIVEMDPMYKKIVGNLAANLAITTMNVKSRYFHRTGVSGRGVLRMYQDIPSLTEHKIFGAGKSFPVIVRHSNSLSADDDARLDARGAAVRILSDDGEVPLLDLTLKSGKAFYARTIADFATWLVCGLPAREDQVKRAPHIRDAVWGSLRNTDSYTKLHYYSNICRLLRFEDGRQMYAKFKLRPADQAISEDSGQVVPRGILPPETGAIPRDEGDTRPLLFLADDFRRKVESPEGVRYVFQLQLRDVPADSATREIALDCTRPWDEDEFPYIEVGEISIGSNLSAEETEKLEFNPFLRCQEVDVISATSCKQSASIDHGRSLVYEICQRVRNGEPLPASWRAFLEQSDTKIDLSGCPVIAAKRSSPDVRQATKVTLARTWYQALWATLCQPLLQTLVPYFVVGLVIFLPLRGLLATMAAGVPLYWTLPIFWATSGVAAMGACAAAKWALVGRRADGDTVHIWAPPVFLDTVWQAVRTATEEYFAELTPGSVLFAWWMRAMGASVAVSDGVYVDSTGALLNPEMVHLERGASVGRDALLFGHVYEGEGGEVKFGRVHVGEDGFVGSRAVAMPGVRVDDGGCLGALRLAMKEEIVMNRT</sequence>
<dbReference type="InterPro" id="IPR045851">
    <property type="entry name" value="AMP-bd_C_sf"/>
</dbReference>
<dbReference type="Pfam" id="PF00550">
    <property type="entry name" value="PP-binding"/>
    <property type="match status" value="2"/>
</dbReference>
<dbReference type="Gene3D" id="3.50.50.60">
    <property type="entry name" value="FAD/NAD(P)-binding domain"/>
    <property type="match status" value="1"/>
</dbReference>
<comment type="catalytic activity">
    <reaction evidence="7">
        <text>(E)-4-coumaroyl-AMP + CoA = (E)-4-coumaroyl-CoA + AMP + H(+)</text>
        <dbReference type="Rhea" id="RHEA:72423"/>
        <dbReference type="ChEBI" id="CHEBI:15378"/>
        <dbReference type="ChEBI" id="CHEBI:57287"/>
        <dbReference type="ChEBI" id="CHEBI:85008"/>
        <dbReference type="ChEBI" id="CHEBI:192348"/>
        <dbReference type="ChEBI" id="CHEBI:456215"/>
    </reaction>
    <physiologicalReaction direction="left-to-right" evidence="7">
        <dbReference type="Rhea" id="RHEA:72424"/>
    </physiologicalReaction>
</comment>
<comment type="catalytic activity">
    <reaction evidence="8">
        <text>(E)-4-coumarate + ATP + CoA = (E)-4-coumaroyl-CoA + AMP + diphosphate</text>
        <dbReference type="Rhea" id="RHEA:19641"/>
        <dbReference type="ChEBI" id="CHEBI:12876"/>
        <dbReference type="ChEBI" id="CHEBI:30616"/>
        <dbReference type="ChEBI" id="CHEBI:33019"/>
        <dbReference type="ChEBI" id="CHEBI:57287"/>
        <dbReference type="ChEBI" id="CHEBI:85008"/>
        <dbReference type="ChEBI" id="CHEBI:456215"/>
        <dbReference type="EC" id="6.2.1.12"/>
    </reaction>
    <physiologicalReaction direction="left-to-right" evidence="8">
        <dbReference type="Rhea" id="RHEA:19642"/>
    </physiologicalReaction>
</comment>
<dbReference type="InterPro" id="IPR009081">
    <property type="entry name" value="PP-bd_ACP"/>
</dbReference>
<proteinExistence type="predicted"/>
<dbReference type="EC" id="6.2.1.12" evidence="2"/>
<feature type="domain" description="Carrier" evidence="9">
    <location>
        <begin position="1131"/>
        <end position="1205"/>
    </location>
</feature>
<dbReference type="PANTHER" id="PTHR22754">
    <property type="entry name" value="DISCO-INTERACTING PROTEIN 2 DIP2 -RELATED"/>
    <property type="match status" value="1"/>
</dbReference>
<dbReference type="GO" id="GO:0106290">
    <property type="term" value="F:trans-cinnamate-CoA ligase activity"/>
    <property type="evidence" value="ECO:0007669"/>
    <property type="project" value="UniProtKB-ARBA"/>
</dbReference>
<evidence type="ECO:0000259" key="9">
    <source>
        <dbReference type="PROSITE" id="PS50075"/>
    </source>
</evidence>
<dbReference type="EMBL" id="CM007648">
    <property type="protein sequence ID" value="ONM16735.1"/>
    <property type="molecule type" value="Genomic_DNA"/>
</dbReference>
<reference evidence="10" key="1">
    <citation type="submission" date="2015-12" db="EMBL/GenBank/DDBJ databases">
        <title>Update maize B73 reference genome by single molecule sequencing technologies.</title>
        <authorList>
            <consortium name="Maize Genome Sequencing Project"/>
            <person name="Ware D."/>
        </authorList>
    </citation>
    <scope>NUCLEOTIDE SEQUENCE [LARGE SCALE GENOMIC DNA]</scope>
    <source>
        <tissue evidence="10">Seedling</tissue>
    </source>
</reference>
<dbReference type="SUPFAM" id="SSF56801">
    <property type="entry name" value="Acetyl-CoA synthetase-like"/>
    <property type="match status" value="1"/>
</dbReference>
<dbReference type="PROSITE" id="PS00012">
    <property type="entry name" value="PHOSPHOPANTETHEINE"/>
    <property type="match status" value="2"/>
</dbReference>
<dbReference type="STRING" id="4577.A0A1D6E8I9"/>
<dbReference type="Gene3D" id="2.160.10.10">
    <property type="entry name" value="Hexapeptide repeat proteins"/>
    <property type="match status" value="2"/>
</dbReference>
<dbReference type="InterPro" id="IPR036736">
    <property type="entry name" value="ACP-like_sf"/>
</dbReference>
<keyword evidence="3" id="KW-0596">Phosphopantetheine</keyword>
<dbReference type="SUPFAM" id="SSF56634">
    <property type="entry name" value="Heme-dependent catalase-like"/>
    <property type="match status" value="1"/>
</dbReference>
<dbReference type="PRINTS" id="PR00419">
    <property type="entry name" value="ADXRDTASE"/>
</dbReference>
<dbReference type="PROSITE" id="PS50075">
    <property type="entry name" value="CARRIER"/>
    <property type="match status" value="1"/>
</dbReference>
<gene>
    <name evidence="10" type="ORF">ZEAMMB73_Zm00001d003319</name>
</gene>
<protein>
    <recommendedName>
        <fullName evidence="2">4-coumarate--CoA ligase</fullName>
        <ecNumber evidence="2">6.2.1.12</ecNumber>
    </recommendedName>
</protein>
<accession>A0A1D6E8I9</accession>
<dbReference type="InterPro" id="IPR011004">
    <property type="entry name" value="Trimer_LpxA-like_sf"/>
</dbReference>
<dbReference type="InterPro" id="IPR042099">
    <property type="entry name" value="ANL_N_sf"/>
</dbReference>
<dbReference type="Gene3D" id="1.10.1200.10">
    <property type="entry name" value="ACP-like"/>
    <property type="match status" value="2"/>
</dbReference>
<dbReference type="Gene3D" id="3.30.300.30">
    <property type="match status" value="1"/>
</dbReference>
<dbReference type="CDD" id="cd05931">
    <property type="entry name" value="FAAL"/>
    <property type="match status" value="1"/>
</dbReference>
<dbReference type="Pfam" id="PF13450">
    <property type="entry name" value="NAD_binding_8"/>
    <property type="match status" value="1"/>
</dbReference>
<dbReference type="GO" id="GO:0009698">
    <property type="term" value="P:phenylpropanoid metabolic process"/>
    <property type="evidence" value="ECO:0007669"/>
    <property type="project" value="UniProtKB-ARBA"/>
</dbReference>
<evidence type="ECO:0000256" key="2">
    <source>
        <dbReference type="ARBA" id="ARBA00012959"/>
    </source>
</evidence>
<dbReference type="FunCoup" id="A0A1D6E8I9">
    <property type="interactions" value="3"/>
</dbReference>
<dbReference type="InParanoid" id="A0A1D6E8I9"/>
<organism evidence="10">
    <name type="scientific">Zea mays</name>
    <name type="common">Maize</name>
    <dbReference type="NCBI Taxonomy" id="4577"/>
    <lineage>
        <taxon>Eukaryota</taxon>
        <taxon>Viridiplantae</taxon>
        <taxon>Streptophyta</taxon>
        <taxon>Embryophyta</taxon>
        <taxon>Tracheophyta</taxon>
        <taxon>Spermatophyta</taxon>
        <taxon>Magnoliopsida</taxon>
        <taxon>Liliopsida</taxon>
        <taxon>Poales</taxon>
        <taxon>Poaceae</taxon>
        <taxon>PACMAD clade</taxon>
        <taxon>Panicoideae</taxon>
        <taxon>Andropogonodae</taxon>
        <taxon>Andropogoneae</taxon>
        <taxon>Tripsacinae</taxon>
        <taxon>Zea</taxon>
    </lineage>
</organism>
<dbReference type="InterPro" id="IPR020845">
    <property type="entry name" value="AMP-binding_CS"/>
</dbReference>
<dbReference type="Gene3D" id="1.10.405.20">
    <property type="match status" value="1"/>
</dbReference>
<dbReference type="SMR" id="A0A1D6E8I9"/>
<name>A0A1D6E8I9_MAIZE</name>
<dbReference type="InterPro" id="IPR018028">
    <property type="entry name" value="Catalase"/>
</dbReference>
<dbReference type="ExpressionAtlas" id="A0A1D6E8I9">
    <property type="expression patterns" value="baseline and differential"/>
</dbReference>
<dbReference type="PaxDb" id="4577-GRMZM2G165844_P01"/>
<dbReference type="InterPro" id="IPR036188">
    <property type="entry name" value="FAD/NAD-bd_sf"/>
</dbReference>
<dbReference type="Gene3D" id="3.40.50.12780">
    <property type="entry name" value="N-terminal domain of ligase-like"/>
    <property type="match status" value="1"/>
</dbReference>
<dbReference type="Gene3D" id="2.40.180.10">
    <property type="entry name" value="Catalase core domain"/>
    <property type="match status" value="1"/>
</dbReference>